<feature type="compositionally biased region" description="Basic and acidic residues" evidence="1">
    <location>
        <begin position="423"/>
        <end position="444"/>
    </location>
</feature>
<organism evidence="2">
    <name type="scientific">Gibberella zeae (strain ATCC MYA-4620 / CBS 123657 / FGSC 9075 / NRRL 31084 / PH-1)</name>
    <name type="common">Wheat head blight fungus</name>
    <name type="synonym">Fusarium graminearum</name>
    <dbReference type="NCBI Taxonomy" id="229533"/>
    <lineage>
        <taxon>Eukaryota</taxon>
        <taxon>Fungi</taxon>
        <taxon>Dikarya</taxon>
        <taxon>Ascomycota</taxon>
        <taxon>Pezizomycotina</taxon>
        <taxon>Sordariomycetes</taxon>
        <taxon>Hypocreomycetidae</taxon>
        <taxon>Hypocreales</taxon>
        <taxon>Nectriaceae</taxon>
        <taxon>Fusarium</taxon>
    </lineage>
</organism>
<feature type="region of interest" description="Disordered" evidence="1">
    <location>
        <begin position="517"/>
        <end position="547"/>
    </location>
</feature>
<feature type="region of interest" description="Disordered" evidence="1">
    <location>
        <begin position="950"/>
        <end position="972"/>
    </location>
</feature>
<evidence type="ECO:0000313" key="2">
    <source>
        <dbReference type="EnsemblFungi" id="CEF86162"/>
    </source>
</evidence>
<dbReference type="EMBL" id="HG970334">
    <property type="status" value="NOT_ANNOTATED_CDS"/>
    <property type="molecule type" value="Genomic_DNA"/>
</dbReference>
<reference evidence="2" key="3">
    <citation type="submission" date="2017-01" db="UniProtKB">
        <authorList>
            <consortium name="EnsemblFungi"/>
        </authorList>
    </citation>
    <scope>IDENTIFICATION</scope>
    <source>
        <strain evidence="2">PH-1 / ATCC MYA-4620 / FGSC 9075 / NRRL 31084</strain>
    </source>
</reference>
<reference evidence="2" key="1">
    <citation type="journal article" date="2007" name="Science">
        <title>The Fusarium graminearum genome reveals a link between localized polymorphism and pathogen specialization.</title>
        <authorList>
            <person name="Cuomo C.A."/>
            <person name="Gueldener U."/>
            <person name="Xu J.-R."/>
            <person name="Trail F."/>
            <person name="Turgeon B.G."/>
            <person name="Di Pietro A."/>
            <person name="Walton J.D."/>
            <person name="Ma L.-J."/>
            <person name="Baker S.E."/>
            <person name="Rep M."/>
            <person name="Adam G."/>
            <person name="Antoniw J."/>
            <person name="Baldwin T."/>
            <person name="Calvo S.E."/>
            <person name="Chang Y.-L."/>
            <person name="DeCaprio D."/>
            <person name="Gale L.R."/>
            <person name="Gnerre S."/>
            <person name="Goswami R.S."/>
            <person name="Hammond-Kosack K."/>
            <person name="Harris L.J."/>
            <person name="Hilburn K."/>
            <person name="Kennell J.C."/>
            <person name="Kroken S."/>
            <person name="Magnuson J.K."/>
            <person name="Mannhaupt G."/>
            <person name="Mauceli E.W."/>
            <person name="Mewes H.-W."/>
            <person name="Mitterbauer R."/>
            <person name="Muehlbauer G."/>
            <person name="Muensterkoetter M."/>
            <person name="Nelson D."/>
            <person name="O'Donnell K."/>
            <person name="Ouellet T."/>
            <person name="Qi W."/>
            <person name="Quesneville H."/>
            <person name="Roncero M.I.G."/>
            <person name="Seong K.-Y."/>
            <person name="Tetko I.V."/>
            <person name="Urban M."/>
            <person name="Waalwijk C."/>
            <person name="Ward T.J."/>
            <person name="Yao J."/>
            <person name="Birren B.W."/>
            <person name="Kistler H.C."/>
        </authorList>
    </citation>
    <scope>NUCLEOTIDE SEQUENCE [LARGE SCALE GENOMIC DNA]</scope>
    <source>
        <strain evidence="2">PH-1 / ATCC MYA-4620 / FGSC 9075 / NRRL 31084</strain>
    </source>
</reference>
<sequence length="1483" mass="155431">MELEIYSLLGTPATSERALRAGSLAAVRDLVGSKVSLNKGLVVNVDGRNVLDIDTNLAVLVGNLESKGLHDLLSLLGLGRRNNLFGLLHEISTVLELRRLLVLSDTGIRVQKNLAELVVSVRRVVLGNEQLVVDEAVVEVAVGLLLAGVDLGTVIVVGLLVKSGKQVLGVDTNGLSTLLTKTERGDGEGLDTISLDASAGVDDKVILLHDGINVIGVAVTGNKTSVEDLETSVHHPSTCSTLGVTGKVLLEDTQNGVTLLAAEVAELLADNVGLVLVVGLGGGSVERSNTDIVNSETPSGKGTTERSDARITLPEVVAHAAEELLLLTSGLPLNVSEAVLSVLLLVESGALRLHGVNLVMDILKLRLLPLLDGLLAALNLATAVVYVKKRRRELARVLTSSGENTLSRSRNGTTDLVRGSGSKSDDTVDGDTHVKGKLGSHDDLDTTTLGLHESVSGSGSRTRHLLGGTSMSKLVNSVAGGLHVGELVRAFFTKVVETTDKADTSLALHDGLVTSVDGLDSGSTSTDGGLDRSGRRHQQHVNPGGHGVDERLLENIVLHRLVEETSAVHVSESSSTAHTGTNTVTNLRDVYILVELIRISDTRRQKSLSSGNKEEQGNGVNLRDDVVRNTVALGVPASGDLSSNKAVEAKGLGDPERGTLPETDDVLATVRDLENLDLVTVLTLELLSGLLGRLKGLEILLNDNFVEKLLLVGVVAIEQLRLDQTDTGVLENELLVLLFNVLVVNGLSSLGVNPARVGLALDGTVVVLDETHDPSHLDATLKREFTVGFHLPSGTGVTPGTNFGEASDNDNLLKIDHTLEAVVKGLDLSLPVRALGEVKLDVGTRVDGLLLVENLGGGTVNDGVLDGALLSNSTADLAGLHDILAKLGHGLVQVRDELETTVEISKDRLVLTQVNQSGRHKAEKVESHLLLRESADAESLNTLSNNVVARHETSSSGPANDSTTNGEVVGPALGVPSVEQSLKTELGLGVETIVTKGTVVRRKRQDDLSRSSLETTLCLLGLDTSEKTDKVGKHDAVSELRLGVNVVNLSTVLGNGSERNNEVKIPTETLLGVVDVLNQSLNILLASLVEGNNNNLRATRAVAGVHGLVVLGDLTRETASGNNDLGTTADETLKDLSTDGTSTGTSHENVLVLECDTRFGSILQAVQVHASKLLAVVPAVQTLLLEVKEGNGLNLALALAVLENLASLVVLGENLALVHGERSKDIAIQALDLKLGSLGQLVLLLNESVDAGKIALNLGAVTILRDLTTLSHLLDIVFQLAAAGTGDFLVVKVAPGIDSGPGASRDSNVLVDRSDFKNILDVLNELLSKLLGKLVSLASLGGAVINVVLHEFEKFGVGAVHETDALADNLTIDGLETAEDDVEVHAEGILTSPVPGGVVGSGLEGSEDRLDTGSIEVTMLGSPEINLGLQDLLRLLRVDVGLLALTEVDLEVSSKELELLLEESTLVLGKGINGSGVHHHATA</sequence>
<accession>A0A0E0SI99</accession>
<accession>A0A098DXV4</accession>
<reference evidence="2" key="2">
    <citation type="journal article" date="2010" name="Nature">
        <title>Comparative genomics reveals mobile pathogenicity chromosomes in Fusarium.</title>
        <authorList>
            <person name="Ma L.J."/>
            <person name="van der Does H.C."/>
            <person name="Borkovich K.A."/>
            <person name="Coleman J.J."/>
            <person name="Daboussi M.J."/>
            <person name="Di Pietro A."/>
            <person name="Dufresne M."/>
            <person name="Freitag M."/>
            <person name="Grabherr M."/>
            <person name="Henrissat B."/>
            <person name="Houterman P.M."/>
            <person name="Kang S."/>
            <person name="Shim W.B."/>
            <person name="Woloshuk C."/>
            <person name="Xie X."/>
            <person name="Xu J.R."/>
            <person name="Antoniw J."/>
            <person name="Baker S.E."/>
            <person name="Bluhm B.H."/>
            <person name="Breakspear A."/>
            <person name="Brown D.W."/>
            <person name="Butchko R.A."/>
            <person name="Chapman S."/>
            <person name="Coulson R."/>
            <person name="Coutinho P.M."/>
            <person name="Danchin E.G."/>
            <person name="Diener A."/>
            <person name="Gale L.R."/>
            <person name="Gardiner D.M."/>
            <person name="Goff S."/>
            <person name="Hammond-Kosack K.E."/>
            <person name="Hilburn K."/>
            <person name="Hua-Van A."/>
            <person name="Jonkers W."/>
            <person name="Kazan K."/>
            <person name="Kodira C.D."/>
            <person name="Koehrsen M."/>
            <person name="Kumar L."/>
            <person name="Lee Y.H."/>
            <person name="Li L."/>
            <person name="Manners J.M."/>
            <person name="Miranda-Saavedra D."/>
            <person name="Mukherjee M."/>
            <person name="Park G."/>
            <person name="Park J."/>
            <person name="Park S.Y."/>
            <person name="Proctor R.H."/>
            <person name="Regev A."/>
            <person name="Ruiz-Roldan M.C."/>
            <person name="Sain D."/>
            <person name="Sakthikumar S."/>
            <person name="Sykes S."/>
            <person name="Schwartz D.C."/>
            <person name="Turgeon B.G."/>
            <person name="Wapinski I."/>
            <person name="Yoder O."/>
            <person name="Young S."/>
            <person name="Zeng Q."/>
            <person name="Zhou S."/>
            <person name="Galagan J."/>
            <person name="Cuomo C.A."/>
            <person name="Kistler H.C."/>
            <person name="Rep M."/>
        </authorList>
    </citation>
    <scope>GENOME REANNOTATION</scope>
    <source>
        <strain evidence="2">PH-1 / ATCC MYA-4620 / FGSC 9075 / NRRL 31084</strain>
    </source>
</reference>
<feature type="compositionally biased region" description="Polar residues" evidence="1">
    <location>
        <begin position="954"/>
        <end position="966"/>
    </location>
</feature>
<name>A0A098DXV4_GIBZE</name>
<feature type="region of interest" description="Disordered" evidence="1">
    <location>
        <begin position="399"/>
        <end position="464"/>
    </location>
</feature>
<feature type="compositionally biased region" description="Low complexity" evidence="1">
    <location>
        <begin position="517"/>
        <end position="528"/>
    </location>
</feature>
<dbReference type="EnsemblFungi" id="CEF86162">
    <property type="protein sequence ID" value="CEF86162"/>
    <property type="gene ID" value="FGRRES_20256"/>
</dbReference>
<proteinExistence type="predicted"/>
<evidence type="ECO:0000256" key="1">
    <source>
        <dbReference type="SAM" id="MobiDB-lite"/>
    </source>
</evidence>
<protein>
    <submittedName>
        <fullName evidence="2">Uncharacterized protein</fullName>
    </submittedName>
</protein>
<feature type="compositionally biased region" description="Polar residues" evidence="1">
    <location>
        <begin position="399"/>
        <end position="414"/>
    </location>
</feature>